<evidence type="ECO:0000313" key="2">
    <source>
        <dbReference type="EMBL" id="KAJ7065935.1"/>
    </source>
</evidence>
<comment type="caution">
    <text evidence="2">The sequence shown here is derived from an EMBL/GenBank/DDBJ whole genome shotgun (WGS) entry which is preliminary data.</text>
</comment>
<feature type="compositionally biased region" description="Low complexity" evidence="1">
    <location>
        <begin position="333"/>
        <end position="345"/>
    </location>
</feature>
<organism evidence="2 3">
    <name type="scientific">Mycena belliarum</name>
    <dbReference type="NCBI Taxonomy" id="1033014"/>
    <lineage>
        <taxon>Eukaryota</taxon>
        <taxon>Fungi</taxon>
        <taxon>Dikarya</taxon>
        <taxon>Basidiomycota</taxon>
        <taxon>Agaricomycotina</taxon>
        <taxon>Agaricomycetes</taxon>
        <taxon>Agaricomycetidae</taxon>
        <taxon>Agaricales</taxon>
        <taxon>Marasmiineae</taxon>
        <taxon>Mycenaceae</taxon>
        <taxon>Mycena</taxon>
    </lineage>
</organism>
<feature type="compositionally biased region" description="Low complexity" evidence="1">
    <location>
        <begin position="300"/>
        <end position="309"/>
    </location>
</feature>
<dbReference type="AlphaFoldDB" id="A0AAD6TLQ2"/>
<evidence type="ECO:0000256" key="1">
    <source>
        <dbReference type="SAM" id="MobiDB-lite"/>
    </source>
</evidence>
<gene>
    <name evidence="2" type="ORF">B0H15DRAFT_958458</name>
</gene>
<feature type="compositionally biased region" description="Basic residues" evidence="1">
    <location>
        <begin position="1"/>
        <end position="11"/>
    </location>
</feature>
<feature type="compositionally biased region" description="Low complexity" evidence="1">
    <location>
        <begin position="498"/>
        <end position="509"/>
    </location>
</feature>
<feature type="compositionally biased region" description="Polar residues" evidence="1">
    <location>
        <begin position="680"/>
        <end position="692"/>
    </location>
</feature>
<feature type="region of interest" description="Disordered" evidence="1">
    <location>
        <begin position="481"/>
        <end position="526"/>
    </location>
</feature>
<reference evidence="2" key="1">
    <citation type="submission" date="2023-03" db="EMBL/GenBank/DDBJ databases">
        <title>Massive genome expansion in bonnet fungi (Mycena s.s.) driven by repeated elements and novel gene families across ecological guilds.</title>
        <authorList>
            <consortium name="Lawrence Berkeley National Laboratory"/>
            <person name="Harder C.B."/>
            <person name="Miyauchi S."/>
            <person name="Viragh M."/>
            <person name="Kuo A."/>
            <person name="Thoen E."/>
            <person name="Andreopoulos B."/>
            <person name="Lu D."/>
            <person name="Skrede I."/>
            <person name="Drula E."/>
            <person name="Henrissat B."/>
            <person name="Morin E."/>
            <person name="Kohler A."/>
            <person name="Barry K."/>
            <person name="LaButti K."/>
            <person name="Morin E."/>
            <person name="Salamov A."/>
            <person name="Lipzen A."/>
            <person name="Mereny Z."/>
            <person name="Hegedus B."/>
            <person name="Baldrian P."/>
            <person name="Stursova M."/>
            <person name="Weitz H."/>
            <person name="Taylor A."/>
            <person name="Grigoriev I.V."/>
            <person name="Nagy L.G."/>
            <person name="Martin F."/>
            <person name="Kauserud H."/>
        </authorList>
    </citation>
    <scope>NUCLEOTIDE SEQUENCE</scope>
    <source>
        <strain evidence="2">CBHHK173m</strain>
    </source>
</reference>
<feature type="region of interest" description="Disordered" evidence="1">
    <location>
        <begin position="289"/>
        <end position="345"/>
    </location>
</feature>
<accession>A0AAD6TLQ2</accession>
<evidence type="ECO:0000313" key="3">
    <source>
        <dbReference type="Proteomes" id="UP001222325"/>
    </source>
</evidence>
<feature type="compositionally biased region" description="Basic residues" evidence="1">
    <location>
        <begin position="510"/>
        <end position="524"/>
    </location>
</feature>
<feature type="compositionally biased region" description="Polar residues" evidence="1">
    <location>
        <begin position="411"/>
        <end position="423"/>
    </location>
</feature>
<feature type="region of interest" description="Disordered" evidence="1">
    <location>
        <begin position="407"/>
        <end position="440"/>
    </location>
</feature>
<keyword evidence="3" id="KW-1185">Reference proteome</keyword>
<protein>
    <submittedName>
        <fullName evidence="2">Uncharacterized protein</fullName>
    </submittedName>
</protein>
<feature type="compositionally biased region" description="Low complexity" evidence="1">
    <location>
        <begin position="30"/>
        <end position="40"/>
    </location>
</feature>
<sequence length="866" mass="92421">MPPARSCRKSRNASASRVSRGRHQGPICVRSTPPARSTSPPMRPFADSPHASPRERRPLPVPKAPQCPIVPVDALSNSAPLALPGRSPLARVPRARHSCCRPRPHPRRVRTSSRFSIAIHPVAARVRARKPGTRPFRPRAAPIALSLRIHKPRRHCALISACTRPRPAPSPSPAPEHDAVVPATPLHCDDSRLPPLGKRAPAHPAIGRCSPPQRCKAQLRGPRLIRAASAQTFGRGQTSSIASASTLPSDAALSASAPPSSLFSSAALFAAAPFYVPRTCDELLAFASASPSPVRPPPLSRLRPSRSPRAIPPCPHLPRTRRETSSLRPYLCSPSPHRSASRRASAFAPRHAPRVLCARAAYALPASPWLNPPTVPSCLPRACAARADSPAHPRLDVLARLGHCERRSHVTAHSSTPRSTSLSRDCDRRSDVRACSSTPTSSAPLAILSVYGRHQCGLPRRRRISPLLYAAIDLASSLSLPPLRDVRGPPRTQRREALATVSAGSASAGSHRRSVPSAPHRQRRTPTPASLAVLICTPNAGSAKKSLRLPMLAIHAVVLQPLSLQAKSSLAEHKNYALLSISLSAPPLPSALSATRPVEHPAAEEDATRLYPPTRVVLRIVHSATLRGWFPSPGEAPRPLASMRVSAPVRRTVTSLRCSAPAPCARLHHAPPPRAARADSTANPRLDVTTNGMLRPRRSPSQSSARPWCAQYTDETPSSCPFALTGFPGKRPPTRLGVAPARHSDMPRGGYTICELRAGSSTHCTSRANSKNSGFGVGLCAGRQNRASSQSRAVLLLGSPTAVLREGRGTRCGSSALWAPKSRPESETRKAALLFSPSCGPPLRAAKCGVLRRVQDSAVIGTQVGH</sequence>
<dbReference type="EMBL" id="JARJCN010000172">
    <property type="protein sequence ID" value="KAJ7065935.1"/>
    <property type="molecule type" value="Genomic_DNA"/>
</dbReference>
<proteinExistence type="predicted"/>
<feature type="region of interest" description="Disordered" evidence="1">
    <location>
        <begin position="1"/>
        <end position="65"/>
    </location>
</feature>
<feature type="compositionally biased region" description="Basic and acidic residues" evidence="1">
    <location>
        <begin position="484"/>
        <end position="497"/>
    </location>
</feature>
<feature type="region of interest" description="Disordered" evidence="1">
    <location>
        <begin position="664"/>
        <end position="707"/>
    </location>
</feature>
<dbReference type="Proteomes" id="UP001222325">
    <property type="component" value="Unassembled WGS sequence"/>
</dbReference>
<name>A0AAD6TLQ2_9AGAR</name>